<feature type="region of interest" description="Disordered" evidence="1">
    <location>
        <begin position="325"/>
        <end position="463"/>
    </location>
</feature>
<dbReference type="Proteomes" id="UP001151760">
    <property type="component" value="Unassembled WGS sequence"/>
</dbReference>
<name>A0ABQ4Y4H9_9ASTR</name>
<dbReference type="EMBL" id="BQNB010010088">
    <property type="protein sequence ID" value="GJS72564.1"/>
    <property type="molecule type" value="Genomic_DNA"/>
</dbReference>
<evidence type="ECO:0000256" key="1">
    <source>
        <dbReference type="SAM" id="MobiDB-lite"/>
    </source>
</evidence>
<gene>
    <name evidence="2" type="ORF">Tco_0705405</name>
</gene>
<feature type="compositionally biased region" description="Acidic residues" evidence="1">
    <location>
        <begin position="389"/>
        <end position="421"/>
    </location>
</feature>
<organism evidence="2 3">
    <name type="scientific">Tanacetum coccineum</name>
    <dbReference type="NCBI Taxonomy" id="301880"/>
    <lineage>
        <taxon>Eukaryota</taxon>
        <taxon>Viridiplantae</taxon>
        <taxon>Streptophyta</taxon>
        <taxon>Embryophyta</taxon>
        <taxon>Tracheophyta</taxon>
        <taxon>Spermatophyta</taxon>
        <taxon>Magnoliopsida</taxon>
        <taxon>eudicotyledons</taxon>
        <taxon>Gunneridae</taxon>
        <taxon>Pentapetalae</taxon>
        <taxon>asterids</taxon>
        <taxon>campanulids</taxon>
        <taxon>Asterales</taxon>
        <taxon>Asteraceae</taxon>
        <taxon>Asteroideae</taxon>
        <taxon>Anthemideae</taxon>
        <taxon>Anthemidinae</taxon>
        <taxon>Tanacetum</taxon>
    </lineage>
</organism>
<protein>
    <submittedName>
        <fullName evidence="2">Uncharacterized protein</fullName>
    </submittedName>
</protein>
<comment type="caution">
    <text evidence="2">The sequence shown here is derived from an EMBL/GenBank/DDBJ whole genome shotgun (WGS) entry which is preliminary data.</text>
</comment>
<sequence>MDLMKAGANRFIQINELDEMRLDAYESSISYKERTKKWHDKRIKAPTNYERNDKALLFNSHVRLFPEKLKSRWYGPFSVSKHMQNGAIELYDEDGNEFIVNKQWVKPYQKNVLDTNRDDDITLDDEGEVTFLALGWHLEETHMTWAHLEKKCTRLRLYTKYLEEPRIQSVEMASPQVRRSSLGKIEVFFESSSFPGYNHTGGDIQAKGGGGVVLLVEIQFIDFNMLINTISLLIKDTANSEGKKETKAMVFHKIDTEEICDRFVAPCFVNELEAYDGEINIGVEENMISNEFAVKLCLDHEVKMEIKVNLLHLATLIFDPGERLLGPEHPPSPDYVPGPEHPPSPVEVPYVPEPEYPEYLVPSDAEAPLEDQPLPVDASPTALSLGYGWDDDDPFDDDDDDTDDEDEEPFEDEDDNEEEEEHLALADSSAIPIVDPVPSAGDTKAFETDKSAPTPRSPQTKVHFAQTRLCRARKTVRLEPPMSPSMEACIAEYVAAPTPSSPLPPPQSSLHLPPQLTAAPRPIGGHRIDYGFIGTTDAEIRRRRAEEVSYGIRDVWVDPTKAVEEVAPTTLKGVNARVTELAAV</sequence>
<evidence type="ECO:0000313" key="3">
    <source>
        <dbReference type="Proteomes" id="UP001151760"/>
    </source>
</evidence>
<proteinExistence type="predicted"/>
<accession>A0ABQ4Y4H9</accession>
<feature type="compositionally biased region" description="Pro residues" evidence="1">
    <location>
        <begin position="328"/>
        <end position="354"/>
    </location>
</feature>
<reference evidence="2" key="1">
    <citation type="journal article" date="2022" name="Int. J. Mol. Sci.">
        <title>Draft Genome of Tanacetum Coccineum: Genomic Comparison of Closely Related Tanacetum-Family Plants.</title>
        <authorList>
            <person name="Yamashiro T."/>
            <person name="Shiraishi A."/>
            <person name="Nakayama K."/>
            <person name="Satake H."/>
        </authorList>
    </citation>
    <scope>NUCLEOTIDE SEQUENCE</scope>
</reference>
<evidence type="ECO:0000313" key="2">
    <source>
        <dbReference type="EMBL" id="GJS72564.1"/>
    </source>
</evidence>
<reference evidence="2" key="2">
    <citation type="submission" date="2022-01" db="EMBL/GenBank/DDBJ databases">
        <authorList>
            <person name="Yamashiro T."/>
            <person name="Shiraishi A."/>
            <person name="Satake H."/>
            <person name="Nakayama K."/>
        </authorList>
    </citation>
    <scope>NUCLEOTIDE SEQUENCE</scope>
</reference>
<feature type="non-terminal residue" evidence="2">
    <location>
        <position position="584"/>
    </location>
</feature>
<keyword evidence="3" id="KW-1185">Reference proteome</keyword>